<keyword evidence="4" id="KW-0735">Signal-anchor</keyword>
<proteinExistence type="inferred from homology"/>
<comment type="caution">
    <text evidence="9">The sequence shown here is derived from an EMBL/GenBank/DDBJ whole genome shotgun (WGS) entry which is preliminary data.</text>
</comment>
<dbReference type="GO" id="GO:0016757">
    <property type="term" value="F:glycosyltransferase activity"/>
    <property type="evidence" value="ECO:0007669"/>
    <property type="project" value="UniProtKB-KW"/>
</dbReference>
<dbReference type="InterPro" id="IPR004263">
    <property type="entry name" value="Exostosin"/>
</dbReference>
<keyword evidence="7" id="KW-1133">Transmembrane helix</keyword>
<dbReference type="Proteomes" id="UP001642360">
    <property type="component" value="Unassembled WGS sequence"/>
</dbReference>
<evidence type="ECO:0000256" key="3">
    <source>
        <dbReference type="ARBA" id="ARBA00022676"/>
    </source>
</evidence>
<evidence type="ECO:0000256" key="7">
    <source>
        <dbReference type="SAM" id="Phobius"/>
    </source>
</evidence>
<dbReference type="AlphaFoldDB" id="A0ABC8U4W8"/>
<keyword evidence="3" id="KW-0808">Transferase</keyword>
<reference evidence="9 10" key="1">
    <citation type="submission" date="2024-02" db="EMBL/GenBank/DDBJ databases">
        <authorList>
            <person name="Vignale AGUSTIN F."/>
            <person name="Sosa J E."/>
            <person name="Modenutti C."/>
        </authorList>
    </citation>
    <scope>NUCLEOTIDE SEQUENCE [LARGE SCALE GENOMIC DNA]</scope>
</reference>
<dbReference type="PANTHER" id="PTHR11062:SF77">
    <property type="entry name" value="GLYCOSYLTRANSFERASE FAMILY EXOSTOSIN PROTEIN"/>
    <property type="match status" value="1"/>
</dbReference>
<comment type="subcellular location">
    <subcellularLocation>
        <location evidence="1">Golgi apparatus membrane</location>
        <topology evidence="1">Single-pass type II membrane protein</topology>
    </subcellularLocation>
</comment>
<evidence type="ECO:0000256" key="4">
    <source>
        <dbReference type="ARBA" id="ARBA00022968"/>
    </source>
</evidence>
<feature type="region of interest" description="Disordered" evidence="6">
    <location>
        <begin position="85"/>
        <end position="113"/>
    </location>
</feature>
<accession>A0ABC8U4W8</accession>
<dbReference type="Pfam" id="PF03016">
    <property type="entry name" value="Exostosin_GT47"/>
    <property type="match status" value="2"/>
</dbReference>
<organism evidence="9 10">
    <name type="scientific">Ilex paraguariensis</name>
    <name type="common">yerba mate</name>
    <dbReference type="NCBI Taxonomy" id="185542"/>
    <lineage>
        <taxon>Eukaryota</taxon>
        <taxon>Viridiplantae</taxon>
        <taxon>Streptophyta</taxon>
        <taxon>Embryophyta</taxon>
        <taxon>Tracheophyta</taxon>
        <taxon>Spermatophyta</taxon>
        <taxon>Magnoliopsida</taxon>
        <taxon>eudicotyledons</taxon>
        <taxon>Gunneridae</taxon>
        <taxon>Pentapetalae</taxon>
        <taxon>asterids</taxon>
        <taxon>campanulids</taxon>
        <taxon>Aquifoliales</taxon>
        <taxon>Aquifoliaceae</taxon>
        <taxon>Ilex</taxon>
    </lineage>
</organism>
<evidence type="ECO:0000256" key="2">
    <source>
        <dbReference type="ARBA" id="ARBA00010271"/>
    </source>
</evidence>
<feature type="region of interest" description="Disordered" evidence="6">
    <location>
        <begin position="128"/>
        <end position="161"/>
    </location>
</feature>
<feature type="domain" description="Exostosin GT47" evidence="8">
    <location>
        <begin position="421"/>
        <end position="507"/>
    </location>
</feature>
<evidence type="ECO:0000259" key="8">
    <source>
        <dbReference type="Pfam" id="PF03016"/>
    </source>
</evidence>
<evidence type="ECO:0000256" key="1">
    <source>
        <dbReference type="ARBA" id="ARBA00004323"/>
    </source>
</evidence>
<keyword evidence="5" id="KW-0333">Golgi apparatus</keyword>
<dbReference type="EMBL" id="CAUOFW020006890">
    <property type="protein sequence ID" value="CAK9176692.1"/>
    <property type="molecule type" value="Genomic_DNA"/>
</dbReference>
<evidence type="ECO:0000313" key="9">
    <source>
        <dbReference type="EMBL" id="CAK9176692.1"/>
    </source>
</evidence>
<feature type="compositionally biased region" description="Acidic residues" evidence="6">
    <location>
        <begin position="88"/>
        <end position="98"/>
    </location>
</feature>
<feature type="domain" description="Exostosin GT47" evidence="8">
    <location>
        <begin position="305"/>
        <end position="419"/>
    </location>
</feature>
<keyword evidence="3" id="KW-0328">Glycosyltransferase</keyword>
<protein>
    <recommendedName>
        <fullName evidence="8">Exostosin GT47 domain-containing protein</fullName>
    </recommendedName>
</protein>
<evidence type="ECO:0000256" key="5">
    <source>
        <dbReference type="ARBA" id="ARBA00023034"/>
    </source>
</evidence>
<name>A0ABC8U4W8_9AQUA</name>
<feature type="compositionally biased region" description="Polar residues" evidence="6">
    <location>
        <begin position="131"/>
        <end position="146"/>
    </location>
</feature>
<feature type="transmembrane region" description="Helical" evidence="7">
    <location>
        <begin position="18"/>
        <end position="39"/>
    </location>
</feature>
<dbReference type="PANTHER" id="PTHR11062">
    <property type="entry name" value="EXOSTOSIN HEPARAN SULFATE GLYCOSYLTRANSFERASE -RELATED"/>
    <property type="match status" value="1"/>
</dbReference>
<comment type="similarity">
    <text evidence="2">Belongs to the glycosyltransferase 47 family.</text>
</comment>
<dbReference type="InterPro" id="IPR040911">
    <property type="entry name" value="Exostosin_GT47"/>
</dbReference>
<keyword evidence="7" id="KW-0812">Transmembrane</keyword>
<gene>
    <name evidence="9" type="ORF">ILEXP_LOCUS46553</name>
</gene>
<keyword evidence="10" id="KW-1185">Reference proteome</keyword>
<dbReference type="GO" id="GO:0000139">
    <property type="term" value="C:Golgi membrane"/>
    <property type="evidence" value="ECO:0007669"/>
    <property type="project" value="UniProtKB-SubCell"/>
</dbReference>
<sequence length="523" mass="59970">MGIGAQFQRLSHVNIQRLMLIMGMIITVVVLSQLFALPYGHYLSVHPNSHEGTGFLAVSSTVLLNGSKSANSIFLHGVVNKTDASKLDEEDGYESEVEGEGKTYGSASKDDGKMDKFLKKRRTRWVKKSDYNLTRGNNPKNNTYSTPAKYPNRAGSGSLPLKAPTISKYDNSHEEATNSSVSALANTSVIRNSKQVRETQPKISNTGLLQSVSDTSNNTSSMAGNSVMKEGRIRPTSISDMNSILLQTYVSTSSVRPQWSSARDRELQNAKLQIENSRILKNTPGLHASLFRNFSMFRRGYGLMEKMLKVYIYREGEKPIFHQPYMRGIYASEGWFMKLIEGNKQFVVRDPKKAHLFYLPISSLKLRSVLHEQNFSTQNDLQKYLENYVDMIAKKYRFWNRTKGADHFLVACHDWYWNNKEPDMKIFGPMPRDIEGKLRYREFMKSSKYCICAKGYEVHTPRVVESIYYECVPVIISDNYVPPFFEILDWEAFSVFVSEKDIPNLRKYFSQFQKRSTWPCSRE</sequence>
<keyword evidence="7" id="KW-0472">Membrane</keyword>
<evidence type="ECO:0000256" key="6">
    <source>
        <dbReference type="SAM" id="MobiDB-lite"/>
    </source>
</evidence>
<evidence type="ECO:0000313" key="10">
    <source>
        <dbReference type="Proteomes" id="UP001642360"/>
    </source>
</evidence>